<proteinExistence type="inferred from homology"/>
<dbReference type="InterPro" id="IPR003805">
    <property type="entry name" value="CobS"/>
</dbReference>
<dbReference type="STRING" id="83449.BON30_41155"/>
<comment type="subcellular location">
    <subcellularLocation>
        <location evidence="2 19">Cell membrane</location>
        <topology evidence="2 19">Multi-pass membrane protein</topology>
    </subcellularLocation>
</comment>
<keyword evidence="10 19" id="KW-0812">Transmembrane</keyword>
<evidence type="ECO:0000256" key="19">
    <source>
        <dbReference type="HAMAP-Rule" id="MF_00719"/>
    </source>
</evidence>
<keyword evidence="21" id="KW-1185">Reference proteome</keyword>
<comment type="cofactor">
    <cofactor evidence="1 19">
        <name>Mg(2+)</name>
        <dbReference type="ChEBI" id="CHEBI:18420"/>
    </cofactor>
</comment>
<dbReference type="PANTHER" id="PTHR34148:SF1">
    <property type="entry name" value="ADENOSYLCOBINAMIDE-GDP RIBAZOLETRANSFERASE"/>
    <property type="match status" value="1"/>
</dbReference>
<comment type="function">
    <text evidence="14 19">Joins adenosylcobinamide-GDP and alpha-ribazole to generate adenosylcobalamin (Ado-cobalamin). Also synthesizes adenosylcobalamin 5'-phosphate from adenosylcobinamide-GDP and alpha-ribazole 5'-phosphate.</text>
</comment>
<dbReference type="EC" id="2.7.8.26" evidence="5 19"/>
<dbReference type="EMBL" id="MPIN01000016">
    <property type="protein sequence ID" value="OJH34992.1"/>
    <property type="molecule type" value="Genomic_DNA"/>
</dbReference>
<evidence type="ECO:0000256" key="3">
    <source>
        <dbReference type="ARBA" id="ARBA00004663"/>
    </source>
</evidence>
<keyword evidence="7 19" id="KW-1003">Cell membrane</keyword>
<comment type="catalytic activity">
    <reaction evidence="17 19">
        <text>alpha-ribazole + adenosylcob(III)inamide-GDP = adenosylcob(III)alamin + GMP + H(+)</text>
        <dbReference type="Rhea" id="RHEA:16049"/>
        <dbReference type="ChEBI" id="CHEBI:10329"/>
        <dbReference type="ChEBI" id="CHEBI:15378"/>
        <dbReference type="ChEBI" id="CHEBI:18408"/>
        <dbReference type="ChEBI" id="CHEBI:58115"/>
        <dbReference type="ChEBI" id="CHEBI:60487"/>
        <dbReference type="EC" id="2.7.8.26"/>
    </reaction>
</comment>
<organism evidence="20 21">
    <name type="scientific">Cystobacter ferrugineus</name>
    <dbReference type="NCBI Taxonomy" id="83449"/>
    <lineage>
        <taxon>Bacteria</taxon>
        <taxon>Pseudomonadati</taxon>
        <taxon>Myxococcota</taxon>
        <taxon>Myxococcia</taxon>
        <taxon>Myxococcales</taxon>
        <taxon>Cystobacterineae</taxon>
        <taxon>Archangiaceae</taxon>
        <taxon>Cystobacter</taxon>
    </lineage>
</organism>
<evidence type="ECO:0000256" key="18">
    <source>
        <dbReference type="ARBA" id="ARBA00049504"/>
    </source>
</evidence>
<keyword evidence="8 19" id="KW-0169">Cobalamin biosynthesis</keyword>
<evidence type="ECO:0000256" key="1">
    <source>
        <dbReference type="ARBA" id="ARBA00001946"/>
    </source>
</evidence>
<dbReference type="HAMAP" id="MF_00719">
    <property type="entry name" value="CobS"/>
    <property type="match status" value="1"/>
</dbReference>
<dbReference type="Pfam" id="PF02654">
    <property type="entry name" value="CobS"/>
    <property type="match status" value="1"/>
</dbReference>
<evidence type="ECO:0000256" key="14">
    <source>
        <dbReference type="ARBA" id="ARBA00025228"/>
    </source>
</evidence>
<evidence type="ECO:0000256" key="8">
    <source>
        <dbReference type="ARBA" id="ARBA00022573"/>
    </source>
</evidence>
<evidence type="ECO:0000256" key="15">
    <source>
        <dbReference type="ARBA" id="ARBA00032605"/>
    </source>
</evidence>
<comment type="catalytic activity">
    <reaction evidence="18 19">
        <text>alpha-ribazole 5'-phosphate + adenosylcob(III)inamide-GDP = adenosylcob(III)alamin 5'-phosphate + GMP + H(+)</text>
        <dbReference type="Rhea" id="RHEA:23560"/>
        <dbReference type="ChEBI" id="CHEBI:15378"/>
        <dbReference type="ChEBI" id="CHEBI:57918"/>
        <dbReference type="ChEBI" id="CHEBI:58115"/>
        <dbReference type="ChEBI" id="CHEBI:60487"/>
        <dbReference type="ChEBI" id="CHEBI:60493"/>
        <dbReference type="EC" id="2.7.8.26"/>
    </reaction>
</comment>
<feature type="transmembrane region" description="Helical" evidence="19">
    <location>
        <begin position="37"/>
        <end position="56"/>
    </location>
</feature>
<dbReference type="RefSeq" id="WP_071904045.1">
    <property type="nucleotide sequence ID" value="NZ_MPIN01000016.1"/>
</dbReference>
<keyword evidence="11 19" id="KW-0460">Magnesium</keyword>
<dbReference type="GO" id="GO:0005886">
    <property type="term" value="C:plasma membrane"/>
    <property type="evidence" value="ECO:0007669"/>
    <property type="project" value="UniProtKB-SubCell"/>
</dbReference>
<dbReference type="AlphaFoldDB" id="A0A1L9AYB1"/>
<feature type="transmembrane region" description="Helical" evidence="19">
    <location>
        <begin position="203"/>
        <end position="224"/>
    </location>
</feature>
<dbReference type="OrthoDB" id="9794223at2"/>
<comment type="pathway">
    <text evidence="3 19">Cofactor biosynthesis; adenosylcobalamin biosynthesis; adenosylcobalamin from cob(II)yrinate a,c-diamide: step 7/7.</text>
</comment>
<dbReference type="GO" id="GO:0009236">
    <property type="term" value="P:cobalamin biosynthetic process"/>
    <property type="evidence" value="ECO:0007669"/>
    <property type="project" value="UniProtKB-UniRule"/>
</dbReference>
<evidence type="ECO:0000256" key="17">
    <source>
        <dbReference type="ARBA" id="ARBA00048623"/>
    </source>
</evidence>
<evidence type="ECO:0000256" key="10">
    <source>
        <dbReference type="ARBA" id="ARBA00022692"/>
    </source>
</evidence>
<protein>
    <recommendedName>
        <fullName evidence="6 19">Adenosylcobinamide-GDP ribazoletransferase</fullName>
        <ecNumber evidence="5 19">2.7.8.26</ecNumber>
    </recommendedName>
    <alternativeName>
        <fullName evidence="16 19">Cobalamin synthase</fullName>
    </alternativeName>
    <alternativeName>
        <fullName evidence="15 19">Cobalamin-5'-phosphate synthase</fullName>
    </alternativeName>
</protein>
<dbReference type="UniPathway" id="UPA00148">
    <property type="reaction ID" value="UER00238"/>
</dbReference>
<reference evidence="21" key="1">
    <citation type="submission" date="2016-11" db="EMBL/GenBank/DDBJ databases">
        <authorList>
            <person name="Shukria A."/>
            <person name="Stevens D.C."/>
        </authorList>
    </citation>
    <scope>NUCLEOTIDE SEQUENCE [LARGE SCALE GENOMIC DNA]</scope>
    <source>
        <strain evidence="21">Cbfe23</strain>
    </source>
</reference>
<sequence length="258" mass="26886">MPLPPMLRGARAAFAFYTRIPVGGFPYAPADWQWASGWFPLVGASLGGLLALIWLAVERAGPLVASAVVVGVGMLLTGALHEDGLADTADALGGAYDRTRLFEILKDSRIGSFGAGALCVVLVLRIALLARLDEAAPLALVLSQCLARTPPIWLMVSLPYVSSEATSRSRSMVRVSGAQAMLATACPVLLMGALLWRGGLEVATAWALVAAAGLTALVCGWRFWVRAGGITGDFLGATQQVGECALLLVLALSRGEVA</sequence>
<keyword evidence="12 19" id="KW-1133">Transmembrane helix</keyword>
<comment type="caution">
    <text evidence="20">The sequence shown here is derived from an EMBL/GenBank/DDBJ whole genome shotgun (WGS) entry which is preliminary data.</text>
</comment>
<reference evidence="20 21" key="2">
    <citation type="submission" date="2016-12" db="EMBL/GenBank/DDBJ databases">
        <title>Draft Genome Sequence of Cystobacter ferrugineus Strain Cbfe23.</title>
        <authorList>
            <person name="Akbar S."/>
            <person name="Dowd S.E."/>
            <person name="Stevens D.C."/>
        </authorList>
    </citation>
    <scope>NUCLEOTIDE SEQUENCE [LARGE SCALE GENOMIC DNA]</scope>
    <source>
        <strain evidence="20 21">Cbfe23</strain>
    </source>
</reference>
<evidence type="ECO:0000256" key="12">
    <source>
        <dbReference type="ARBA" id="ARBA00022989"/>
    </source>
</evidence>
<evidence type="ECO:0000256" key="2">
    <source>
        <dbReference type="ARBA" id="ARBA00004651"/>
    </source>
</evidence>
<dbReference type="PANTHER" id="PTHR34148">
    <property type="entry name" value="ADENOSYLCOBINAMIDE-GDP RIBAZOLETRANSFERASE"/>
    <property type="match status" value="1"/>
</dbReference>
<accession>A0A1L9AYB1</accession>
<keyword evidence="9 19" id="KW-0808">Transferase</keyword>
<evidence type="ECO:0000256" key="11">
    <source>
        <dbReference type="ARBA" id="ARBA00022842"/>
    </source>
</evidence>
<feature type="transmembrane region" description="Helical" evidence="19">
    <location>
        <begin position="110"/>
        <end position="128"/>
    </location>
</feature>
<evidence type="ECO:0000313" key="20">
    <source>
        <dbReference type="EMBL" id="OJH34992.1"/>
    </source>
</evidence>
<evidence type="ECO:0000256" key="6">
    <source>
        <dbReference type="ARBA" id="ARBA00015850"/>
    </source>
</evidence>
<comment type="similarity">
    <text evidence="4 19">Belongs to the CobS family.</text>
</comment>
<evidence type="ECO:0000256" key="5">
    <source>
        <dbReference type="ARBA" id="ARBA00013200"/>
    </source>
</evidence>
<dbReference type="GO" id="GO:0051073">
    <property type="term" value="F:adenosylcobinamide-GDP ribazoletransferase activity"/>
    <property type="evidence" value="ECO:0007669"/>
    <property type="project" value="UniProtKB-UniRule"/>
</dbReference>
<evidence type="ECO:0000256" key="13">
    <source>
        <dbReference type="ARBA" id="ARBA00023136"/>
    </source>
</evidence>
<keyword evidence="13 19" id="KW-0472">Membrane</keyword>
<name>A0A1L9AYB1_9BACT</name>
<evidence type="ECO:0000256" key="4">
    <source>
        <dbReference type="ARBA" id="ARBA00010561"/>
    </source>
</evidence>
<gene>
    <name evidence="19" type="primary">cobS</name>
    <name evidence="20" type="ORF">BON30_41155</name>
</gene>
<dbReference type="GO" id="GO:0008818">
    <property type="term" value="F:cobalamin 5'-phosphate synthase activity"/>
    <property type="evidence" value="ECO:0007669"/>
    <property type="project" value="UniProtKB-UniRule"/>
</dbReference>
<evidence type="ECO:0000313" key="21">
    <source>
        <dbReference type="Proteomes" id="UP000182229"/>
    </source>
</evidence>
<feature type="transmembrane region" description="Helical" evidence="19">
    <location>
        <begin position="176"/>
        <end position="196"/>
    </location>
</feature>
<dbReference type="Proteomes" id="UP000182229">
    <property type="component" value="Unassembled WGS sequence"/>
</dbReference>
<evidence type="ECO:0000256" key="9">
    <source>
        <dbReference type="ARBA" id="ARBA00022679"/>
    </source>
</evidence>
<evidence type="ECO:0000256" key="7">
    <source>
        <dbReference type="ARBA" id="ARBA00022475"/>
    </source>
</evidence>
<evidence type="ECO:0000256" key="16">
    <source>
        <dbReference type="ARBA" id="ARBA00032853"/>
    </source>
</evidence>
<feature type="transmembrane region" description="Helical" evidence="19">
    <location>
        <begin position="63"/>
        <end position="80"/>
    </location>
</feature>